<feature type="compositionally biased region" description="Low complexity" evidence="1">
    <location>
        <begin position="193"/>
        <end position="202"/>
    </location>
</feature>
<dbReference type="GeneID" id="87844163"/>
<proteinExistence type="predicted"/>
<dbReference type="EMBL" id="JAUEPN010000014">
    <property type="protein sequence ID" value="KAK3290269.1"/>
    <property type="molecule type" value="Genomic_DNA"/>
</dbReference>
<dbReference type="AlphaFoldDB" id="A0AAE0LML6"/>
<accession>A0AAE0LML6</accession>
<organism evidence="2 3">
    <name type="scientific">Chaetomium fimeti</name>
    <dbReference type="NCBI Taxonomy" id="1854472"/>
    <lineage>
        <taxon>Eukaryota</taxon>
        <taxon>Fungi</taxon>
        <taxon>Dikarya</taxon>
        <taxon>Ascomycota</taxon>
        <taxon>Pezizomycotina</taxon>
        <taxon>Sordariomycetes</taxon>
        <taxon>Sordariomycetidae</taxon>
        <taxon>Sordariales</taxon>
        <taxon>Chaetomiaceae</taxon>
        <taxon>Chaetomium</taxon>
    </lineage>
</organism>
<protein>
    <submittedName>
        <fullName evidence="2">Uncharacterized protein</fullName>
    </submittedName>
</protein>
<comment type="caution">
    <text evidence="2">The sequence shown here is derived from an EMBL/GenBank/DDBJ whole genome shotgun (WGS) entry which is preliminary data.</text>
</comment>
<sequence>MVEDHFGLLEMRADGTGNHIAKKETRKRGRPRRPTVERPSQSPPVKLTQFDPRSCTVVPGLLGGGVGLSAVWTQQWEPSNPKCLHLGLFGSLTDHMGICFSTVSICATVTRVPGCLGQPASYRMVRMPCRPVQVENSLPAETRRRRLCKPVYPTRRVWTLQQLCDGGRRATVRGTDIGPRSKSETSRRPPGIPRNNRIGNGPMRVESG</sequence>
<keyword evidence="3" id="KW-1185">Reference proteome</keyword>
<feature type="region of interest" description="Disordered" evidence="1">
    <location>
        <begin position="17"/>
        <end position="49"/>
    </location>
</feature>
<evidence type="ECO:0000313" key="3">
    <source>
        <dbReference type="Proteomes" id="UP001278766"/>
    </source>
</evidence>
<evidence type="ECO:0000256" key="1">
    <source>
        <dbReference type="SAM" id="MobiDB-lite"/>
    </source>
</evidence>
<dbReference type="RefSeq" id="XP_062653783.1">
    <property type="nucleotide sequence ID" value="XM_062807215.1"/>
</dbReference>
<reference evidence="2" key="1">
    <citation type="journal article" date="2023" name="Mol. Phylogenet. Evol.">
        <title>Genome-scale phylogeny and comparative genomics of the fungal order Sordariales.</title>
        <authorList>
            <person name="Hensen N."/>
            <person name="Bonometti L."/>
            <person name="Westerberg I."/>
            <person name="Brannstrom I.O."/>
            <person name="Guillou S."/>
            <person name="Cros-Aarteil S."/>
            <person name="Calhoun S."/>
            <person name="Haridas S."/>
            <person name="Kuo A."/>
            <person name="Mondo S."/>
            <person name="Pangilinan J."/>
            <person name="Riley R."/>
            <person name="LaButti K."/>
            <person name="Andreopoulos B."/>
            <person name="Lipzen A."/>
            <person name="Chen C."/>
            <person name="Yan M."/>
            <person name="Daum C."/>
            <person name="Ng V."/>
            <person name="Clum A."/>
            <person name="Steindorff A."/>
            <person name="Ohm R.A."/>
            <person name="Martin F."/>
            <person name="Silar P."/>
            <person name="Natvig D.O."/>
            <person name="Lalanne C."/>
            <person name="Gautier V."/>
            <person name="Ament-Velasquez S.L."/>
            <person name="Kruys A."/>
            <person name="Hutchinson M.I."/>
            <person name="Powell A.J."/>
            <person name="Barry K."/>
            <person name="Miller A.N."/>
            <person name="Grigoriev I.V."/>
            <person name="Debuchy R."/>
            <person name="Gladieux P."/>
            <person name="Hiltunen Thoren M."/>
            <person name="Johannesson H."/>
        </authorList>
    </citation>
    <scope>NUCLEOTIDE SEQUENCE</scope>
    <source>
        <strain evidence="2">CBS 168.71</strain>
    </source>
</reference>
<gene>
    <name evidence="2" type="ORF">B0H64DRAFT_452816</name>
</gene>
<reference evidence="2" key="2">
    <citation type="submission" date="2023-06" db="EMBL/GenBank/DDBJ databases">
        <authorList>
            <consortium name="Lawrence Berkeley National Laboratory"/>
            <person name="Haridas S."/>
            <person name="Hensen N."/>
            <person name="Bonometti L."/>
            <person name="Westerberg I."/>
            <person name="Brannstrom I.O."/>
            <person name="Guillou S."/>
            <person name="Cros-Aarteil S."/>
            <person name="Calhoun S."/>
            <person name="Kuo A."/>
            <person name="Mondo S."/>
            <person name="Pangilinan J."/>
            <person name="Riley R."/>
            <person name="Labutti K."/>
            <person name="Andreopoulos B."/>
            <person name="Lipzen A."/>
            <person name="Chen C."/>
            <person name="Yanf M."/>
            <person name="Daum C."/>
            <person name="Ng V."/>
            <person name="Clum A."/>
            <person name="Steindorff A."/>
            <person name="Ohm R."/>
            <person name="Martin F."/>
            <person name="Silar P."/>
            <person name="Natvig D."/>
            <person name="Lalanne C."/>
            <person name="Gautier V."/>
            <person name="Ament-Velasquez S.L."/>
            <person name="Kruys A."/>
            <person name="Hutchinson M.I."/>
            <person name="Powell A.J."/>
            <person name="Barry K."/>
            <person name="Miller A.N."/>
            <person name="Grigoriev I.V."/>
            <person name="Debuchy R."/>
            <person name="Gladieux P."/>
            <person name="Thoren M.H."/>
            <person name="Johannesson H."/>
        </authorList>
    </citation>
    <scope>NUCLEOTIDE SEQUENCE</scope>
    <source>
        <strain evidence="2">CBS 168.71</strain>
    </source>
</reference>
<evidence type="ECO:0000313" key="2">
    <source>
        <dbReference type="EMBL" id="KAK3290269.1"/>
    </source>
</evidence>
<name>A0AAE0LML6_9PEZI</name>
<feature type="region of interest" description="Disordered" evidence="1">
    <location>
        <begin position="170"/>
        <end position="208"/>
    </location>
</feature>
<feature type="compositionally biased region" description="Basic residues" evidence="1">
    <location>
        <begin position="24"/>
        <end position="33"/>
    </location>
</feature>
<dbReference type="Proteomes" id="UP001278766">
    <property type="component" value="Unassembled WGS sequence"/>
</dbReference>